<dbReference type="AlphaFoldDB" id="A0A1I1R0I2"/>
<evidence type="ECO:0000313" key="1">
    <source>
        <dbReference type="EMBL" id="SFD23780.1"/>
    </source>
</evidence>
<reference evidence="1 2" key="1">
    <citation type="submission" date="2016-10" db="EMBL/GenBank/DDBJ databases">
        <authorList>
            <person name="de Groot N.N."/>
        </authorList>
    </citation>
    <scope>NUCLEOTIDE SEQUENCE [LARGE SCALE GENOMIC DNA]</scope>
    <source>
        <strain evidence="1 2">DSM 26130</strain>
    </source>
</reference>
<dbReference type="Proteomes" id="UP000198598">
    <property type="component" value="Unassembled WGS sequence"/>
</dbReference>
<dbReference type="STRING" id="662367.SAMN05216167_10442"/>
<organism evidence="1 2">
    <name type="scientific">Spirosoma endophyticum</name>
    <dbReference type="NCBI Taxonomy" id="662367"/>
    <lineage>
        <taxon>Bacteria</taxon>
        <taxon>Pseudomonadati</taxon>
        <taxon>Bacteroidota</taxon>
        <taxon>Cytophagia</taxon>
        <taxon>Cytophagales</taxon>
        <taxon>Cytophagaceae</taxon>
        <taxon>Spirosoma</taxon>
    </lineage>
</organism>
<proteinExistence type="predicted"/>
<accession>A0A1I1R0I2</accession>
<gene>
    <name evidence="1" type="ORF">SAMN05216167_10442</name>
</gene>
<dbReference type="EMBL" id="FOLQ01000004">
    <property type="protein sequence ID" value="SFD23780.1"/>
    <property type="molecule type" value="Genomic_DNA"/>
</dbReference>
<keyword evidence="2" id="KW-1185">Reference proteome</keyword>
<protein>
    <submittedName>
        <fullName evidence="1">Uncharacterized protein</fullName>
    </submittedName>
</protein>
<evidence type="ECO:0000313" key="2">
    <source>
        <dbReference type="Proteomes" id="UP000198598"/>
    </source>
</evidence>
<name>A0A1I1R0I2_9BACT</name>
<sequence length="158" mass="18054">MTNNLFTQQGGISHILLFNMNTGLILRNRGVIANFWYPSHDQTSNPVLLCDCKFLKKIGPPTQLIDVFITIDDFVTLFDQWLSSRILALTCQPTRPPELSSIQIMTILVYYHHSGYKNFQLYYRSNRQPCFVSGIGQSNTLRSIESKNSAGCYKRPAE</sequence>